<reference evidence="1 2" key="1">
    <citation type="journal article" date="2007" name="Photosyn. Res.">
        <title>Complete nucleotide sequence of the freshwater unicellular cyanobacterium Synechococcus elongatus PCC 6301 chromosome: gene content and organization.</title>
        <authorList>
            <person name="Sugita C."/>
            <person name="Ogata K."/>
            <person name="Shikata M."/>
            <person name="Jikuya H."/>
            <person name="Takano J."/>
            <person name="Furumichi M."/>
            <person name="Kanehisa M."/>
            <person name="Omata T."/>
            <person name="Sugiura M."/>
            <person name="Sugita M."/>
        </authorList>
    </citation>
    <scope>NUCLEOTIDE SEQUENCE [LARGE SCALE GENOMIC DNA]</scope>
    <source>
        <strain evidence="2">ATCC 27144 / PCC 6301 / SAUG 1402/1</strain>
    </source>
</reference>
<dbReference type="Pfam" id="PF09366">
    <property type="entry name" value="DUF1997"/>
    <property type="match status" value="1"/>
</dbReference>
<dbReference type="InterPro" id="IPR023393">
    <property type="entry name" value="START-like_dom_sf"/>
</dbReference>
<dbReference type="InterPro" id="IPR018971">
    <property type="entry name" value="DUF1997"/>
</dbReference>
<dbReference type="Proteomes" id="UP000001175">
    <property type="component" value="Chromosome"/>
</dbReference>
<evidence type="ECO:0000313" key="1">
    <source>
        <dbReference type="EMBL" id="BAD79622.1"/>
    </source>
</evidence>
<dbReference type="GeneID" id="72428880"/>
<dbReference type="eggNOG" id="COG2801">
    <property type="taxonomic scope" value="Bacteria"/>
</dbReference>
<proteinExistence type="predicted"/>
<dbReference type="Gene3D" id="3.30.530.20">
    <property type="match status" value="1"/>
</dbReference>
<dbReference type="KEGG" id="syc:syc1432_d"/>
<sequence length="217" mass="24699">MTVSAFVLLLCRRAIVTLDSTPAFSTDPELICFSSRFQDEMEMYAPAEVVAHYLDRHEEWFRRCAEPMATTSIGKDAYAIVLGRYGSLGFEVEPQIGLELLPADQGVYRICTVPVPGYESQGYQVDFQASLSLDRLTHETEAPVTEATAVAWDLLLTVGIRLPRFIHVLPQKLVHSTGDHLLRQIVRQTSRRLTHRVQEDFHQQLNLPLPPRRHARF</sequence>
<evidence type="ECO:0008006" key="3">
    <source>
        <dbReference type="Google" id="ProtNLM"/>
    </source>
</evidence>
<dbReference type="EMBL" id="AP008231">
    <property type="protein sequence ID" value="BAD79622.1"/>
    <property type="molecule type" value="Genomic_DNA"/>
</dbReference>
<gene>
    <name evidence="1" type="ordered locus">syc1432_d</name>
</gene>
<evidence type="ECO:0000313" key="2">
    <source>
        <dbReference type="Proteomes" id="UP000001175"/>
    </source>
</evidence>
<organism evidence="1 2">
    <name type="scientific">Synechococcus sp. (strain ATCC 27144 / PCC 6301 / SAUG 1402/1)</name>
    <name type="common">Anacystis nidulans</name>
    <dbReference type="NCBI Taxonomy" id="269084"/>
    <lineage>
        <taxon>Bacteria</taxon>
        <taxon>Bacillati</taxon>
        <taxon>Cyanobacteriota</taxon>
        <taxon>Cyanophyceae</taxon>
        <taxon>Synechococcales</taxon>
        <taxon>Synechococcaceae</taxon>
        <taxon>Synechococcus</taxon>
    </lineage>
</organism>
<accession>A0A0H3K2Y8</accession>
<protein>
    <recommendedName>
        <fullName evidence="3">DUF1997 domain-containing protein</fullName>
    </recommendedName>
</protein>
<dbReference type="RefSeq" id="WP_011243744.1">
    <property type="nucleotide sequence ID" value="NC_006576.1"/>
</dbReference>
<dbReference type="AlphaFoldDB" id="A0A0H3K2Y8"/>
<name>A0A0H3K2Y8_SYNP6</name>